<dbReference type="Pfam" id="PF00941">
    <property type="entry name" value="FAD_binding_5"/>
    <property type="match status" value="1"/>
</dbReference>
<protein>
    <submittedName>
        <fullName evidence="5">Carbon-monoxide dehydrogenase medium subunit</fullName>
    </submittedName>
</protein>
<evidence type="ECO:0000313" key="5">
    <source>
        <dbReference type="EMBL" id="TWI54539.1"/>
    </source>
</evidence>
<dbReference type="InterPro" id="IPR051312">
    <property type="entry name" value="Diverse_Substr_Oxidored"/>
</dbReference>
<dbReference type="Pfam" id="PF03450">
    <property type="entry name" value="CO_deh_flav_C"/>
    <property type="match status" value="1"/>
</dbReference>
<organism evidence="5 6">
    <name type="scientific">Halalkalibacter nanhaiisediminis</name>
    <dbReference type="NCBI Taxonomy" id="688079"/>
    <lineage>
        <taxon>Bacteria</taxon>
        <taxon>Bacillati</taxon>
        <taxon>Bacillota</taxon>
        <taxon>Bacilli</taxon>
        <taxon>Bacillales</taxon>
        <taxon>Bacillaceae</taxon>
        <taxon>Halalkalibacter</taxon>
    </lineage>
</organism>
<comment type="caution">
    <text evidence="5">The sequence shown here is derived from an EMBL/GenBank/DDBJ whole genome shotgun (WGS) entry which is preliminary data.</text>
</comment>
<dbReference type="InterPro" id="IPR002346">
    <property type="entry name" value="Mopterin_DH_FAD-bd"/>
</dbReference>
<keyword evidence="6" id="KW-1185">Reference proteome</keyword>
<dbReference type="SUPFAM" id="SSF55447">
    <property type="entry name" value="CO dehydrogenase flavoprotein C-terminal domain-like"/>
    <property type="match status" value="1"/>
</dbReference>
<reference evidence="5 6" key="1">
    <citation type="journal article" date="2015" name="Stand. Genomic Sci.">
        <title>Genomic Encyclopedia of Bacterial and Archaeal Type Strains, Phase III: the genomes of soil and plant-associated and newly described type strains.</title>
        <authorList>
            <person name="Whitman W.B."/>
            <person name="Woyke T."/>
            <person name="Klenk H.P."/>
            <person name="Zhou Y."/>
            <person name="Lilburn T.G."/>
            <person name="Beck B.J."/>
            <person name="De Vos P."/>
            <person name="Vandamme P."/>
            <person name="Eisen J.A."/>
            <person name="Garrity G."/>
            <person name="Hugenholtz P."/>
            <person name="Kyrpides N.C."/>
        </authorList>
    </citation>
    <scope>NUCLEOTIDE SEQUENCE [LARGE SCALE GENOMIC DNA]</scope>
    <source>
        <strain evidence="5 6">CGMCC 1.10116</strain>
    </source>
</reference>
<keyword evidence="3" id="KW-0560">Oxidoreductase</keyword>
<evidence type="ECO:0000313" key="6">
    <source>
        <dbReference type="Proteomes" id="UP000315711"/>
    </source>
</evidence>
<keyword evidence="2" id="KW-0274">FAD</keyword>
<dbReference type="AlphaFoldDB" id="A0A562QCV7"/>
<dbReference type="GO" id="GO:0016491">
    <property type="term" value="F:oxidoreductase activity"/>
    <property type="evidence" value="ECO:0007669"/>
    <property type="project" value="UniProtKB-KW"/>
</dbReference>
<dbReference type="GO" id="GO:0071949">
    <property type="term" value="F:FAD binding"/>
    <property type="evidence" value="ECO:0007669"/>
    <property type="project" value="InterPro"/>
</dbReference>
<dbReference type="PANTHER" id="PTHR42659">
    <property type="entry name" value="XANTHINE DEHYDROGENASE SUBUNIT C-RELATED"/>
    <property type="match status" value="1"/>
</dbReference>
<evidence type="ECO:0000256" key="1">
    <source>
        <dbReference type="ARBA" id="ARBA00022630"/>
    </source>
</evidence>
<dbReference type="RefSeq" id="WP_144451324.1">
    <property type="nucleotide sequence ID" value="NZ_VLKZ01000009.1"/>
</dbReference>
<dbReference type="OrthoDB" id="9774454at2"/>
<evidence type="ECO:0000256" key="3">
    <source>
        <dbReference type="ARBA" id="ARBA00023002"/>
    </source>
</evidence>
<name>A0A562QCV7_9BACI</name>
<evidence type="ECO:0000259" key="4">
    <source>
        <dbReference type="PROSITE" id="PS51387"/>
    </source>
</evidence>
<dbReference type="Gene3D" id="3.30.465.10">
    <property type="match status" value="1"/>
</dbReference>
<dbReference type="InterPro" id="IPR005107">
    <property type="entry name" value="CO_DH_flav_C"/>
</dbReference>
<dbReference type="PROSITE" id="PS51387">
    <property type="entry name" value="FAD_PCMH"/>
    <property type="match status" value="1"/>
</dbReference>
<dbReference type="SUPFAM" id="SSF56176">
    <property type="entry name" value="FAD-binding/transporter-associated domain-like"/>
    <property type="match status" value="1"/>
</dbReference>
<evidence type="ECO:0000256" key="2">
    <source>
        <dbReference type="ARBA" id="ARBA00022827"/>
    </source>
</evidence>
<dbReference type="SMART" id="SM01092">
    <property type="entry name" value="CO_deh_flav_C"/>
    <property type="match status" value="1"/>
</dbReference>
<sequence>MLTKQIVWKPKTLEEAWNIHDHLEPNSYCYVSGGTWLRTQWEANLRKMSPHLISLEQILAMSQIEEQIISGKRVITIGAATTLADCIKNPLLNKYLATIVKACRHIAATSIRNQATIGGNIYTAIGDSIPAFLIFDTQLQWYNGTEIEVESLEGWLFKLQANEFKRDKRILVGLKIEIDEQLLHEGFSFYMKVGRREAFTPSVVNVASKGFIDQTGVVRNVAIAAGGGAISAKRLSKAEWELEHQPFSIDRLKKVHKLIVEEHAAQTDAFATAHYKKSVVANLITSELYRLSKGGDDDAFKS</sequence>
<feature type="domain" description="FAD-binding PCMH-type" evidence="4">
    <location>
        <begin position="1"/>
        <end position="181"/>
    </location>
</feature>
<gene>
    <name evidence="5" type="ORF">IQ10_03092</name>
</gene>
<dbReference type="Proteomes" id="UP000315711">
    <property type="component" value="Unassembled WGS sequence"/>
</dbReference>
<keyword evidence="1" id="KW-0285">Flavoprotein</keyword>
<dbReference type="InterPro" id="IPR036683">
    <property type="entry name" value="CO_DH_flav_C_dom_sf"/>
</dbReference>
<dbReference type="InterPro" id="IPR016169">
    <property type="entry name" value="FAD-bd_PCMH_sub2"/>
</dbReference>
<accession>A0A562QCV7</accession>
<proteinExistence type="predicted"/>
<dbReference type="Gene3D" id="3.30.390.50">
    <property type="entry name" value="CO dehydrogenase flavoprotein, C-terminal domain"/>
    <property type="match status" value="1"/>
</dbReference>
<dbReference type="InterPro" id="IPR016166">
    <property type="entry name" value="FAD-bd_PCMH"/>
</dbReference>
<dbReference type="EMBL" id="VLKZ01000009">
    <property type="protein sequence ID" value="TWI54539.1"/>
    <property type="molecule type" value="Genomic_DNA"/>
</dbReference>
<dbReference type="PANTHER" id="PTHR42659:SF2">
    <property type="entry name" value="XANTHINE DEHYDROGENASE SUBUNIT C-RELATED"/>
    <property type="match status" value="1"/>
</dbReference>
<dbReference type="InterPro" id="IPR036318">
    <property type="entry name" value="FAD-bd_PCMH-like_sf"/>
</dbReference>